<evidence type="ECO:0000313" key="5">
    <source>
        <dbReference type="EMBL" id="CAH2762139.1"/>
    </source>
</evidence>
<dbReference type="PROSITE" id="PS50893">
    <property type="entry name" value="ABC_TRANSPORTER_2"/>
    <property type="match status" value="1"/>
</dbReference>
<evidence type="ECO:0000256" key="1">
    <source>
        <dbReference type="ARBA" id="ARBA00022448"/>
    </source>
</evidence>
<dbReference type="Gene3D" id="3.40.50.300">
    <property type="entry name" value="P-loop containing nucleotide triphosphate hydrolases"/>
    <property type="match status" value="1"/>
</dbReference>
<feature type="domain" description="ABC transporter" evidence="4">
    <location>
        <begin position="2"/>
        <end position="211"/>
    </location>
</feature>
<dbReference type="RefSeq" id="WP_254006397.1">
    <property type="nucleotide sequence ID" value="NZ_OW659477.1"/>
</dbReference>
<dbReference type="InterPro" id="IPR003439">
    <property type="entry name" value="ABC_transporter-like_ATP-bd"/>
</dbReference>
<keyword evidence="7" id="KW-1185">Reference proteome</keyword>
<organism evidence="6 8">
    <name type="scientific">Erysipelothrix amsterdamensis</name>
    <dbReference type="NCBI Taxonomy" id="2929157"/>
    <lineage>
        <taxon>Bacteria</taxon>
        <taxon>Bacillati</taxon>
        <taxon>Bacillota</taxon>
        <taxon>Erysipelotrichia</taxon>
        <taxon>Erysipelotrichales</taxon>
        <taxon>Erysipelotrichaceae</taxon>
        <taxon>Erysipelothrix</taxon>
    </lineage>
</organism>
<accession>A0AAU9VH13</accession>
<dbReference type="InterPro" id="IPR003593">
    <property type="entry name" value="AAA+_ATPase"/>
</dbReference>
<keyword evidence="2" id="KW-0547">Nucleotide-binding</keyword>
<proteinExistence type="predicted"/>
<dbReference type="Proteomes" id="UP001154095">
    <property type="component" value="Chromosome"/>
</dbReference>
<dbReference type="PANTHER" id="PTHR42939">
    <property type="entry name" value="ABC TRANSPORTER ATP-BINDING PROTEIN ALBC-RELATED"/>
    <property type="match status" value="1"/>
</dbReference>
<evidence type="ECO:0000313" key="6">
    <source>
        <dbReference type="EMBL" id="CAH2762165.1"/>
    </source>
</evidence>
<evidence type="ECO:0000259" key="4">
    <source>
        <dbReference type="PROSITE" id="PS50893"/>
    </source>
</evidence>
<evidence type="ECO:0000256" key="2">
    <source>
        <dbReference type="ARBA" id="ARBA00022741"/>
    </source>
</evidence>
<keyword evidence="3 6" id="KW-0067">ATP-binding</keyword>
<evidence type="ECO:0000256" key="3">
    <source>
        <dbReference type="ARBA" id="ARBA00022840"/>
    </source>
</evidence>
<dbReference type="Pfam" id="PF00005">
    <property type="entry name" value="ABC_tran"/>
    <property type="match status" value="1"/>
</dbReference>
<sequence length="211" mass="24417">MIKIRNVTKRFKKIEIFEDVSLELPKGKIVGLVGENGSGKSVLMKMLCGYSKPNTGTINVYGETLGVNRDFPRSVGVLINDSHFIKNYTGMENLEYLIKIRKQTDKNFLNELIQIFDMECNVHKRYKSYSLGMKQKLRIIQAFMEQPNLVLLDEPFNALDKRSTMVLIDLIKRYINKDRVIIFTSHEYQHIDHLADTVLTIQDKKIIVDCA</sequence>
<dbReference type="SMART" id="SM00382">
    <property type="entry name" value="AAA"/>
    <property type="match status" value="1"/>
</dbReference>
<evidence type="ECO:0000313" key="7">
    <source>
        <dbReference type="Proteomes" id="UP001154095"/>
    </source>
</evidence>
<dbReference type="InterPro" id="IPR051782">
    <property type="entry name" value="ABC_Transporter_VariousFunc"/>
</dbReference>
<dbReference type="AlphaFoldDB" id="A0AAU9VH13"/>
<dbReference type="GO" id="GO:0016887">
    <property type="term" value="F:ATP hydrolysis activity"/>
    <property type="evidence" value="ECO:0007669"/>
    <property type="project" value="InterPro"/>
</dbReference>
<protein>
    <submittedName>
        <fullName evidence="6">ABC transporter ATP-binding protein</fullName>
    </submittedName>
</protein>
<dbReference type="SUPFAM" id="SSF52540">
    <property type="entry name" value="P-loop containing nucleoside triphosphate hydrolases"/>
    <property type="match status" value="1"/>
</dbReference>
<dbReference type="PANTHER" id="PTHR42939:SF1">
    <property type="entry name" value="ABC TRANSPORTER ATP-BINDING PROTEIN ALBC-RELATED"/>
    <property type="match status" value="1"/>
</dbReference>
<dbReference type="CDD" id="cd03230">
    <property type="entry name" value="ABC_DR_subfamily_A"/>
    <property type="match status" value="1"/>
</dbReference>
<dbReference type="InterPro" id="IPR017871">
    <property type="entry name" value="ABC_transporter-like_CS"/>
</dbReference>
<name>A0AAU9VH13_9FIRM</name>
<keyword evidence="1" id="KW-0813">Transport</keyword>
<evidence type="ECO:0000313" key="8">
    <source>
        <dbReference type="Proteomes" id="UP001154111"/>
    </source>
</evidence>
<dbReference type="GO" id="GO:0005524">
    <property type="term" value="F:ATP binding"/>
    <property type="evidence" value="ECO:0007669"/>
    <property type="project" value="UniProtKB-KW"/>
</dbReference>
<reference evidence="6" key="1">
    <citation type="submission" date="2022-04" db="EMBL/GenBank/DDBJ databases">
        <authorList>
            <person name="Forde T."/>
        </authorList>
    </citation>
    <scope>NUCLEOTIDE SEQUENCE</scope>
    <source>
        <strain evidence="6">A18Y016a</strain>
        <strain evidence="5">A18Y020d</strain>
    </source>
</reference>
<gene>
    <name evidence="6" type="primary">natA_2</name>
    <name evidence="6" type="ORF">ERYAMS2_01067</name>
    <name evidence="5" type="ORF">ERYAMS_00774</name>
</gene>
<dbReference type="EMBL" id="OW659477">
    <property type="protein sequence ID" value="CAH2762165.1"/>
    <property type="molecule type" value="Genomic_DNA"/>
</dbReference>
<dbReference type="EMBL" id="OW659496">
    <property type="protein sequence ID" value="CAH2762139.1"/>
    <property type="molecule type" value="Genomic_DNA"/>
</dbReference>
<dbReference type="PROSITE" id="PS00211">
    <property type="entry name" value="ABC_TRANSPORTER_1"/>
    <property type="match status" value="1"/>
</dbReference>
<dbReference type="InterPro" id="IPR027417">
    <property type="entry name" value="P-loop_NTPase"/>
</dbReference>
<dbReference type="Proteomes" id="UP001154111">
    <property type="component" value="Chromosome"/>
</dbReference>